<evidence type="ECO:0000256" key="5">
    <source>
        <dbReference type="ARBA" id="ARBA00023277"/>
    </source>
</evidence>
<dbReference type="InterPro" id="IPR000887">
    <property type="entry name" value="Aldlse_KDPG_KHG"/>
</dbReference>
<sequence length="220" mass="23962">MKMNQQVILDSMSGTGMIPVFNHANVEIATGVLDAAYAAGIKVFEFTNRGTHSLEVFSALKLHSEKYQDLFLGIGTIFSVEEAKNFLYAGADFIVSPALVPEVALYCTMKGVLWIPGCATVTEVFQAKTLGAKLIKAFPGNLLGPDFIKAVKSIMPDVKLMPTGGVEPTAANLTSWFNSGVFCVGMGSQLFDKKEIENKEFDVLTKKIKEALETIQEIRK</sequence>
<name>A0A1H3RTL8_9BACT</name>
<evidence type="ECO:0000256" key="1">
    <source>
        <dbReference type="ARBA" id="ARBA00004761"/>
    </source>
</evidence>
<protein>
    <submittedName>
        <fullName evidence="6">2-keto-3-deoxy-phosphogluconate aldolase</fullName>
    </submittedName>
</protein>
<accession>A0A1H3RTL8</accession>
<gene>
    <name evidence="6" type="ORF">SAMN05444412_109112</name>
</gene>
<proteinExistence type="inferred from homology"/>
<dbReference type="SUPFAM" id="SSF51569">
    <property type="entry name" value="Aldolase"/>
    <property type="match status" value="1"/>
</dbReference>
<reference evidence="6 7" key="1">
    <citation type="submission" date="2016-10" db="EMBL/GenBank/DDBJ databases">
        <authorList>
            <person name="Varghese N."/>
            <person name="Submissions S."/>
        </authorList>
    </citation>
    <scope>NUCLEOTIDE SEQUENCE [LARGE SCALE GENOMIC DNA]</scope>
    <source>
        <strain evidence="6 7">DSM 17997</strain>
    </source>
</reference>
<comment type="similarity">
    <text evidence="2">Belongs to the KHG/KDPG aldolase family.</text>
</comment>
<dbReference type="PANTHER" id="PTHR30246">
    <property type="entry name" value="2-KETO-3-DEOXY-6-PHOSPHOGLUCONATE ALDOLASE"/>
    <property type="match status" value="1"/>
</dbReference>
<dbReference type="InterPro" id="IPR013785">
    <property type="entry name" value="Aldolase_TIM"/>
</dbReference>
<dbReference type="Gene3D" id="3.20.20.70">
    <property type="entry name" value="Aldolase class I"/>
    <property type="match status" value="1"/>
</dbReference>
<evidence type="ECO:0000313" key="6">
    <source>
        <dbReference type="EMBL" id="SDZ29057.1"/>
    </source>
</evidence>
<keyword evidence="5" id="KW-0119">Carbohydrate metabolism</keyword>
<evidence type="ECO:0000256" key="2">
    <source>
        <dbReference type="ARBA" id="ARBA00006906"/>
    </source>
</evidence>
<dbReference type="Pfam" id="PF01081">
    <property type="entry name" value="Aldolase"/>
    <property type="match status" value="1"/>
</dbReference>
<dbReference type="RefSeq" id="WP_019598383.1">
    <property type="nucleotide sequence ID" value="NZ_FNQC01000009.1"/>
</dbReference>
<evidence type="ECO:0000313" key="7">
    <source>
        <dbReference type="Proteomes" id="UP000199663"/>
    </source>
</evidence>
<dbReference type="EMBL" id="FNQC01000009">
    <property type="protein sequence ID" value="SDZ29057.1"/>
    <property type="molecule type" value="Genomic_DNA"/>
</dbReference>
<keyword evidence="7" id="KW-1185">Reference proteome</keyword>
<comment type="caution">
    <text evidence="6">The sequence shown here is derived from an EMBL/GenBank/DDBJ whole genome shotgun (WGS) entry which is preliminary data.</text>
</comment>
<comment type="subunit">
    <text evidence="3">Homotrimer.</text>
</comment>
<comment type="pathway">
    <text evidence="1">Carbohydrate acid metabolism.</text>
</comment>
<dbReference type="PANTHER" id="PTHR30246:SF1">
    <property type="entry name" value="2-DEHYDRO-3-DEOXY-6-PHOSPHOGALACTONATE ALDOLASE-RELATED"/>
    <property type="match status" value="1"/>
</dbReference>
<dbReference type="Proteomes" id="UP000199663">
    <property type="component" value="Unassembled WGS sequence"/>
</dbReference>
<keyword evidence="4" id="KW-0456">Lyase</keyword>
<evidence type="ECO:0000256" key="4">
    <source>
        <dbReference type="ARBA" id="ARBA00023239"/>
    </source>
</evidence>
<evidence type="ECO:0000256" key="3">
    <source>
        <dbReference type="ARBA" id="ARBA00011233"/>
    </source>
</evidence>
<organism evidence="6 7">
    <name type="scientific">Rhodonellum ikkaensis</name>
    <dbReference type="NCBI Taxonomy" id="336829"/>
    <lineage>
        <taxon>Bacteria</taxon>
        <taxon>Pseudomonadati</taxon>
        <taxon>Bacteroidota</taxon>
        <taxon>Cytophagia</taxon>
        <taxon>Cytophagales</taxon>
        <taxon>Cytophagaceae</taxon>
        <taxon>Rhodonellum</taxon>
    </lineage>
</organism>
<dbReference type="CDD" id="cd00452">
    <property type="entry name" value="KDPG_aldolase"/>
    <property type="match status" value="1"/>
</dbReference>